<feature type="non-terminal residue" evidence="1">
    <location>
        <position position="1"/>
    </location>
</feature>
<dbReference type="EMBL" id="HACG01041776">
    <property type="protein sequence ID" value="CEK88641.1"/>
    <property type="molecule type" value="Transcribed_RNA"/>
</dbReference>
<sequence length="83" mass="9468">SVGQGGHVHVEFIDRMASAVGTELFRLGFFFMPDRKNLALLCIEPTSPAGEQSSNQFNQKLHSVYFLISKKRIFYAHQYYLAL</sequence>
<accession>A0A0B7B8K4</accession>
<protein>
    <submittedName>
        <fullName evidence="1">Uncharacterized protein</fullName>
    </submittedName>
</protein>
<dbReference type="AlphaFoldDB" id="A0A0B7B8K4"/>
<proteinExistence type="predicted"/>
<organism evidence="1">
    <name type="scientific">Arion vulgaris</name>
    <dbReference type="NCBI Taxonomy" id="1028688"/>
    <lineage>
        <taxon>Eukaryota</taxon>
        <taxon>Metazoa</taxon>
        <taxon>Spiralia</taxon>
        <taxon>Lophotrochozoa</taxon>
        <taxon>Mollusca</taxon>
        <taxon>Gastropoda</taxon>
        <taxon>Heterobranchia</taxon>
        <taxon>Euthyneura</taxon>
        <taxon>Panpulmonata</taxon>
        <taxon>Eupulmonata</taxon>
        <taxon>Stylommatophora</taxon>
        <taxon>Helicina</taxon>
        <taxon>Arionoidea</taxon>
        <taxon>Arionidae</taxon>
        <taxon>Arion</taxon>
    </lineage>
</organism>
<name>A0A0B7B8K4_9EUPU</name>
<reference evidence="1" key="1">
    <citation type="submission" date="2014-12" db="EMBL/GenBank/DDBJ databases">
        <title>Insight into the proteome of Arion vulgaris.</title>
        <authorList>
            <person name="Aradska J."/>
            <person name="Bulat T."/>
            <person name="Smidak R."/>
            <person name="Sarate P."/>
            <person name="Gangsoo J."/>
            <person name="Sialana F."/>
            <person name="Bilban M."/>
            <person name="Lubec G."/>
        </authorList>
    </citation>
    <scope>NUCLEOTIDE SEQUENCE</scope>
    <source>
        <tissue evidence="1">Skin</tissue>
    </source>
</reference>
<evidence type="ECO:0000313" key="1">
    <source>
        <dbReference type="EMBL" id="CEK88641.1"/>
    </source>
</evidence>
<gene>
    <name evidence="1" type="primary">ORF166311</name>
</gene>